<sequence>MDGVPPGECAVGLVKAGADIVGINCHLDPLTCVRTVKLMKAGLDKAGLKAHLMIQPLGFHTPECNLG</sequence>
<comment type="pathway">
    <text evidence="1">Amino-acid biosynthesis; L-methionine biosynthesis via de novo pathway.</text>
</comment>
<dbReference type="AlphaFoldDB" id="A0AAN8E422"/>
<keyword evidence="3" id="KW-1185">Reference proteome</keyword>
<dbReference type="GO" id="GO:0005829">
    <property type="term" value="C:cytosol"/>
    <property type="evidence" value="ECO:0007669"/>
    <property type="project" value="TreeGrafter"/>
</dbReference>
<name>A0AAN8E422_CHAGU</name>
<dbReference type="PANTHER" id="PTHR46120:SF1">
    <property type="entry name" value="HCY-BINDING DOMAIN-CONTAINING PROTEIN"/>
    <property type="match status" value="1"/>
</dbReference>
<dbReference type="EMBL" id="JAURVH010001515">
    <property type="protein sequence ID" value="KAK5932702.1"/>
    <property type="molecule type" value="Genomic_DNA"/>
</dbReference>
<dbReference type="GO" id="GO:0047150">
    <property type="term" value="F:betaine-homocysteine S-methyltransferase activity"/>
    <property type="evidence" value="ECO:0007669"/>
    <property type="project" value="TreeGrafter"/>
</dbReference>
<dbReference type="InterPro" id="IPR051524">
    <property type="entry name" value="BHMT"/>
</dbReference>
<organism evidence="2 3">
    <name type="scientific">Champsocephalus gunnari</name>
    <name type="common">Mackerel icefish</name>
    <dbReference type="NCBI Taxonomy" id="52237"/>
    <lineage>
        <taxon>Eukaryota</taxon>
        <taxon>Metazoa</taxon>
        <taxon>Chordata</taxon>
        <taxon>Craniata</taxon>
        <taxon>Vertebrata</taxon>
        <taxon>Euteleostomi</taxon>
        <taxon>Actinopterygii</taxon>
        <taxon>Neopterygii</taxon>
        <taxon>Teleostei</taxon>
        <taxon>Neoteleostei</taxon>
        <taxon>Acanthomorphata</taxon>
        <taxon>Eupercaria</taxon>
        <taxon>Perciformes</taxon>
        <taxon>Notothenioidei</taxon>
        <taxon>Channichthyidae</taxon>
        <taxon>Champsocephalus</taxon>
    </lineage>
</organism>
<dbReference type="GO" id="GO:0071267">
    <property type="term" value="P:L-methionine salvage"/>
    <property type="evidence" value="ECO:0007669"/>
    <property type="project" value="TreeGrafter"/>
</dbReference>
<dbReference type="Gene3D" id="3.20.20.330">
    <property type="entry name" value="Homocysteine-binding-like domain"/>
    <property type="match status" value="1"/>
</dbReference>
<accession>A0AAN8E422</accession>
<dbReference type="PANTHER" id="PTHR46120">
    <property type="entry name" value="BETAINE--HOMOCYSTEINE S-METHYLTRANSFERASE 1"/>
    <property type="match status" value="1"/>
</dbReference>
<proteinExistence type="predicted"/>
<gene>
    <name evidence="2" type="ORF">CgunFtcFv8_004384</name>
</gene>
<dbReference type="Proteomes" id="UP001331515">
    <property type="component" value="Unassembled WGS sequence"/>
</dbReference>
<reference evidence="2 3" key="1">
    <citation type="journal article" date="2023" name="Mol. Biol. Evol.">
        <title>Genomics of Secondarily Temperate Adaptation in the Only Non-Antarctic Icefish.</title>
        <authorList>
            <person name="Rivera-Colon A.G."/>
            <person name="Rayamajhi N."/>
            <person name="Minhas B.F."/>
            <person name="Madrigal G."/>
            <person name="Bilyk K.T."/>
            <person name="Yoon V."/>
            <person name="Hune M."/>
            <person name="Gregory S."/>
            <person name="Cheng C.H.C."/>
            <person name="Catchen J.M."/>
        </authorList>
    </citation>
    <scope>NUCLEOTIDE SEQUENCE [LARGE SCALE GENOMIC DNA]</scope>
    <source>
        <tissue evidence="2">White muscle</tissue>
    </source>
</reference>
<dbReference type="InterPro" id="IPR036589">
    <property type="entry name" value="HCY_dom_sf"/>
</dbReference>
<protein>
    <submittedName>
        <fullName evidence="2">Uncharacterized protein</fullName>
    </submittedName>
</protein>
<evidence type="ECO:0000256" key="1">
    <source>
        <dbReference type="ARBA" id="ARBA00034478"/>
    </source>
</evidence>
<dbReference type="SUPFAM" id="SSF82282">
    <property type="entry name" value="Homocysteine S-methyltransferase"/>
    <property type="match status" value="1"/>
</dbReference>
<evidence type="ECO:0000313" key="2">
    <source>
        <dbReference type="EMBL" id="KAK5932702.1"/>
    </source>
</evidence>
<comment type="caution">
    <text evidence="2">The sequence shown here is derived from an EMBL/GenBank/DDBJ whole genome shotgun (WGS) entry which is preliminary data.</text>
</comment>
<evidence type="ECO:0000313" key="3">
    <source>
        <dbReference type="Proteomes" id="UP001331515"/>
    </source>
</evidence>